<dbReference type="EMBL" id="JABFMS010000028">
    <property type="protein sequence ID" value="NUT82482.1"/>
    <property type="molecule type" value="Genomic_DNA"/>
</dbReference>
<accession>A0AAJ3FX04</accession>
<gene>
    <name evidence="1" type="ORF">HNO85_16170</name>
</gene>
<proteinExistence type="predicted"/>
<protein>
    <submittedName>
        <fullName evidence="1">Uncharacterized protein</fullName>
    </submittedName>
</protein>
<evidence type="ECO:0000313" key="2">
    <source>
        <dbReference type="Proteomes" id="UP000562723"/>
    </source>
</evidence>
<dbReference type="AlphaFoldDB" id="A0AAJ3FX04"/>
<dbReference type="Proteomes" id="UP000562723">
    <property type="component" value="Unassembled WGS sequence"/>
</dbReference>
<dbReference type="RefSeq" id="WP_153388842.1">
    <property type="nucleotide sequence ID" value="NZ_CP045701.2"/>
</dbReference>
<name>A0AAJ3FX04_9PSED</name>
<comment type="caution">
    <text evidence="1">The sequence shown here is derived from an EMBL/GenBank/DDBJ whole genome shotgun (WGS) entry which is preliminary data.</text>
</comment>
<evidence type="ECO:0000313" key="1">
    <source>
        <dbReference type="EMBL" id="NUT82482.1"/>
    </source>
</evidence>
<reference evidence="1 2" key="1">
    <citation type="journal article" date="2020" name="Front. Plant Sci.">
        <title>Isolation of Rhizosphere Bacteria That Improve Quality and Water Stress Tolerance in Greenhouse Ornamentals.</title>
        <authorList>
            <person name="Nordstedt N.P."/>
            <person name="Jones M.L."/>
        </authorList>
    </citation>
    <scope>NUCLEOTIDE SEQUENCE [LARGE SCALE GENOMIC DNA]</scope>
    <source>
        <strain evidence="1 2">C2F7</strain>
    </source>
</reference>
<organism evidence="1 2">
    <name type="scientific">Pseudomonas brassicacearum</name>
    <dbReference type="NCBI Taxonomy" id="930166"/>
    <lineage>
        <taxon>Bacteria</taxon>
        <taxon>Pseudomonadati</taxon>
        <taxon>Pseudomonadota</taxon>
        <taxon>Gammaproteobacteria</taxon>
        <taxon>Pseudomonadales</taxon>
        <taxon>Pseudomonadaceae</taxon>
        <taxon>Pseudomonas</taxon>
    </lineage>
</organism>
<sequence length="47" mass="5299">MQYKKPGIESFTVKPWKFRDKPVPKVAFGEALSGLKVFFKTAPSIAQ</sequence>